<dbReference type="GO" id="GO:0005524">
    <property type="term" value="F:ATP binding"/>
    <property type="evidence" value="ECO:0007669"/>
    <property type="project" value="UniProtKB-UniRule"/>
</dbReference>
<dbReference type="PANTHER" id="PTHR43289">
    <property type="entry name" value="MITOGEN-ACTIVATED PROTEIN KINASE KINASE KINASE 20-RELATED"/>
    <property type="match status" value="1"/>
</dbReference>
<keyword evidence="4 5" id="KW-0067">ATP-binding</keyword>
<comment type="caution">
    <text evidence="8">The sequence shown here is derived from an EMBL/GenBank/DDBJ whole genome shotgun (WGS) entry which is preliminary data.</text>
</comment>
<dbReference type="InterPro" id="IPR008271">
    <property type="entry name" value="Ser/Thr_kinase_AS"/>
</dbReference>
<dbReference type="GO" id="GO:0004674">
    <property type="term" value="F:protein serine/threonine kinase activity"/>
    <property type="evidence" value="ECO:0007669"/>
    <property type="project" value="TreeGrafter"/>
</dbReference>
<sequence>MTSGDGHDDDAFGQTLVRDSLIGTKLGEYVVGARLGEGGMGIVYRGLQPIIGRAVAIKVLKSGVSGEGLLAEARALAQVRHPNIIDIFSFGETPSGQPYFVMELLSGQALDTWLSRHRPTPLQSVSILKQLLSGLAAAHAANVVHRDLKPANVFLAELPDGTLFVKILDFGLAKVVDPDAPEFTRGRVGGTPVYMAPEQVRGVLTGPFTDLCSTGCIGWELFTGATPFFAPTLIEMMSKHLKSPPPELPPGLPEGVHELLRALLEKEPAKRPASAMAARKQLERVERRLLVQSGTSVQLPRLDVRATPAQMPLGRATADHEPEVRATVPEQTMVPLKSRAPWAVLGVLVGLGVLTVALWPRASVEQPVPPAEPVKLAPPPSPPPEEIVEKEVEPLPTVAKPKVKPVAQPKIIDVPPEDARSRPRLERKFAQLEERVLLELVEDRQRMALRELNELRKEAATAPGPEAREMIREFEATWLKR</sequence>
<dbReference type="SMART" id="SM00220">
    <property type="entry name" value="S_TKc"/>
    <property type="match status" value="1"/>
</dbReference>
<keyword evidence="1" id="KW-0808">Transferase</keyword>
<dbReference type="Pfam" id="PF00069">
    <property type="entry name" value="Pkinase"/>
    <property type="match status" value="1"/>
</dbReference>
<dbReference type="Gene3D" id="3.30.200.20">
    <property type="entry name" value="Phosphorylase Kinase, domain 1"/>
    <property type="match status" value="1"/>
</dbReference>
<proteinExistence type="predicted"/>
<dbReference type="PROSITE" id="PS00108">
    <property type="entry name" value="PROTEIN_KINASE_ST"/>
    <property type="match status" value="1"/>
</dbReference>
<evidence type="ECO:0000313" key="8">
    <source>
        <dbReference type="EMBL" id="PZR11113.1"/>
    </source>
</evidence>
<gene>
    <name evidence="8" type="ORF">DI536_18420</name>
</gene>
<organism evidence="8 9">
    <name type="scientific">Archangium gephyra</name>
    <dbReference type="NCBI Taxonomy" id="48"/>
    <lineage>
        <taxon>Bacteria</taxon>
        <taxon>Pseudomonadati</taxon>
        <taxon>Myxococcota</taxon>
        <taxon>Myxococcia</taxon>
        <taxon>Myxococcales</taxon>
        <taxon>Cystobacterineae</taxon>
        <taxon>Archangiaceae</taxon>
        <taxon>Archangium</taxon>
    </lineage>
</organism>
<dbReference type="AlphaFoldDB" id="A0A2W5TD51"/>
<dbReference type="PANTHER" id="PTHR43289:SF6">
    <property type="entry name" value="SERINE_THREONINE-PROTEIN KINASE NEKL-3"/>
    <property type="match status" value="1"/>
</dbReference>
<evidence type="ECO:0000256" key="6">
    <source>
        <dbReference type="SAM" id="MobiDB-lite"/>
    </source>
</evidence>
<accession>A0A2W5TD51</accession>
<evidence type="ECO:0000256" key="1">
    <source>
        <dbReference type="ARBA" id="ARBA00022679"/>
    </source>
</evidence>
<evidence type="ECO:0000256" key="2">
    <source>
        <dbReference type="ARBA" id="ARBA00022741"/>
    </source>
</evidence>
<reference evidence="8 9" key="1">
    <citation type="submission" date="2017-08" db="EMBL/GenBank/DDBJ databases">
        <title>Infants hospitalized years apart are colonized by the same room-sourced microbial strains.</title>
        <authorList>
            <person name="Brooks B."/>
            <person name="Olm M.R."/>
            <person name="Firek B.A."/>
            <person name="Baker R."/>
            <person name="Thomas B.C."/>
            <person name="Morowitz M.J."/>
            <person name="Banfield J.F."/>
        </authorList>
    </citation>
    <scope>NUCLEOTIDE SEQUENCE [LARGE SCALE GENOMIC DNA]</scope>
    <source>
        <strain evidence="8">S2_003_000_R2_14</strain>
    </source>
</reference>
<feature type="region of interest" description="Disordered" evidence="6">
    <location>
        <begin position="367"/>
        <end position="386"/>
    </location>
</feature>
<evidence type="ECO:0000313" key="9">
    <source>
        <dbReference type="Proteomes" id="UP000249061"/>
    </source>
</evidence>
<evidence type="ECO:0000256" key="5">
    <source>
        <dbReference type="PROSITE-ProRule" id="PRU10141"/>
    </source>
</evidence>
<dbReference type="InterPro" id="IPR011009">
    <property type="entry name" value="Kinase-like_dom_sf"/>
</dbReference>
<name>A0A2W5TD51_9BACT</name>
<feature type="domain" description="Protein kinase" evidence="7">
    <location>
        <begin position="29"/>
        <end position="285"/>
    </location>
</feature>
<dbReference type="SUPFAM" id="SSF56112">
    <property type="entry name" value="Protein kinase-like (PK-like)"/>
    <property type="match status" value="1"/>
</dbReference>
<feature type="binding site" evidence="5">
    <location>
        <position position="58"/>
    </location>
    <ligand>
        <name>ATP</name>
        <dbReference type="ChEBI" id="CHEBI:30616"/>
    </ligand>
</feature>
<keyword evidence="3" id="KW-0418">Kinase</keyword>
<dbReference type="EMBL" id="QFQP01000015">
    <property type="protein sequence ID" value="PZR11113.1"/>
    <property type="molecule type" value="Genomic_DNA"/>
</dbReference>
<evidence type="ECO:0000256" key="3">
    <source>
        <dbReference type="ARBA" id="ARBA00022777"/>
    </source>
</evidence>
<dbReference type="Gene3D" id="1.10.510.10">
    <property type="entry name" value="Transferase(Phosphotransferase) domain 1"/>
    <property type="match status" value="1"/>
</dbReference>
<keyword evidence="2 5" id="KW-0547">Nucleotide-binding</keyword>
<protein>
    <recommendedName>
        <fullName evidence="7">Protein kinase domain-containing protein</fullName>
    </recommendedName>
</protein>
<dbReference type="PROSITE" id="PS50011">
    <property type="entry name" value="PROTEIN_KINASE_DOM"/>
    <property type="match status" value="1"/>
</dbReference>
<evidence type="ECO:0000259" key="7">
    <source>
        <dbReference type="PROSITE" id="PS50011"/>
    </source>
</evidence>
<feature type="compositionally biased region" description="Pro residues" evidence="6">
    <location>
        <begin position="367"/>
        <end position="385"/>
    </location>
</feature>
<dbReference type="PROSITE" id="PS00107">
    <property type="entry name" value="PROTEIN_KINASE_ATP"/>
    <property type="match status" value="1"/>
</dbReference>
<evidence type="ECO:0000256" key="4">
    <source>
        <dbReference type="ARBA" id="ARBA00022840"/>
    </source>
</evidence>
<dbReference type="InterPro" id="IPR017441">
    <property type="entry name" value="Protein_kinase_ATP_BS"/>
</dbReference>
<dbReference type="CDD" id="cd14014">
    <property type="entry name" value="STKc_PknB_like"/>
    <property type="match status" value="1"/>
</dbReference>
<dbReference type="Proteomes" id="UP000249061">
    <property type="component" value="Unassembled WGS sequence"/>
</dbReference>
<dbReference type="InterPro" id="IPR000719">
    <property type="entry name" value="Prot_kinase_dom"/>
</dbReference>